<dbReference type="PANTHER" id="PTHR30383:SF5">
    <property type="entry name" value="SGNH HYDROLASE-TYPE ESTERASE DOMAIN-CONTAINING PROTEIN"/>
    <property type="match status" value="1"/>
</dbReference>
<dbReference type="InterPro" id="IPR051532">
    <property type="entry name" value="Ester_Hydrolysis_Enzymes"/>
</dbReference>
<feature type="chain" id="PRO_5046613464" evidence="1">
    <location>
        <begin position="21"/>
        <end position="249"/>
    </location>
</feature>
<evidence type="ECO:0000256" key="1">
    <source>
        <dbReference type="SAM" id="SignalP"/>
    </source>
</evidence>
<keyword evidence="3" id="KW-0378">Hydrolase</keyword>
<evidence type="ECO:0000313" key="3">
    <source>
        <dbReference type="EMBL" id="GAA3978875.1"/>
    </source>
</evidence>
<dbReference type="Gene3D" id="3.40.50.1110">
    <property type="entry name" value="SGNH hydrolase"/>
    <property type="match status" value="1"/>
</dbReference>
<keyword evidence="4" id="KW-1185">Reference proteome</keyword>
<dbReference type="Pfam" id="PF13472">
    <property type="entry name" value="Lipase_GDSL_2"/>
    <property type="match status" value="1"/>
</dbReference>
<dbReference type="GO" id="GO:0016787">
    <property type="term" value="F:hydrolase activity"/>
    <property type="evidence" value="ECO:0007669"/>
    <property type="project" value="UniProtKB-KW"/>
</dbReference>
<sequence length="249" mass="27703">MKTIKLLVCLLFALTLKANAQQTEEQKKAEAWANFQKMIEERIHKDWAWIKRYEADNEKMPAPAAGEKRVIFMGNSITEGWINTDPDFFKGRPYINRGIGGQTTPQMLVRFREDVINLKPAVVVILAGINDIAENTGPAKLEDVAGNIFSMAELAKAANIKVVLSSVLPALAFPWHPGIDPRDPISKLNAMLKVYAEKNKLGYIDYYSTIVGPDRGMKPGLAIDGVHPNLSGYKIMEPLAEKEIARALK</sequence>
<dbReference type="InterPro" id="IPR013830">
    <property type="entry name" value="SGNH_hydro"/>
</dbReference>
<comment type="caution">
    <text evidence="3">The sequence shown here is derived from an EMBL/GenBank/DDBJ whole genome shotgun (WGS) entry which is preliminary data.</text>
</comment>
<name>A0ABP7Q9R7_9SPHI</name>
<dbReference type="CDD" id="cd04501">
    <property type="entry name" value="SGNH_hydrolase_like_4"/>
    <property type="match status" value="1"/>
</dbReference>
<dbReference type="PANTHER" id="PTHR30383">
    <property type="entry name" value="THIOESTERASE 1/PROTEASE 1/LYSOPHOSPHOLIPASE L1"/>
    <property type="match status" value="1"/>
</dbReference>
<gene>
    <name evidence="3" type="ORF">GCM10022210_32390</name>
</gene>
<evidence type="ECO:0000313" key="4">
    <source>
        <dbReference type="Proteomes" id="UP001500742"/>
    </source>
</evidence>
<organism evidence="3 4">
    <name type="scientific">Mucilaginibacter dorajii</name>
    <dbReference type="NCBI Taxonomy" id="692994"/>
    <lineage>
        <taxon>Bacteria</taxon>
        <taxon>Pseudomonadati</taxon>
        <taxon>Bacteroidota</taxon>
        <taxon>Sphingobacteriia</taxon>
        <taxon>Sphingobacteriales</taxon>
        <taxon>Sphingobacteriaceae</taxon>
        <taxon>Mucilaginibacter</taxon>
    </lineage>
</organism>
<dbReference type="InterPro" id="IPR036514">
    <property type="entry name" value="SGNH_hydro_sf"/>
</dbReference>
<feature type="domain" description="SGNH hydrolase-type esterase" evidence="2">
    <location>
        <begin position="72"/>
        <end position="235"/>
    </location>
</feature>
<protein>
    <submittedName>
        <fullName evidence="3">SGNH/GDSL hydrolase family protein</fullName>
    </submittedName>
</protein>
<accession>A0ABP7Q9R7</accession>
<dbReference type="EMBL" id="BAAAZC010000024">
    <property type="protein sequence ID" value="GAA3978875.1"/>
    <property type="molecule type" value="Genomic_DNA"/>
</dbReference>
<keyword evidence="1" id="KW-0732">Signal</keyword>
<dbReference type="Proteomes" id="UP001500742">
    <property type="component" value="Unassembled WGS sequence"/>
</dbReference>
<dbReference type="RefSeq" id="WP_259096262.1">
    <property type="nucleotide sequence ID" value="NZ_BAAAZC010000024.1"/>
</dbReference>
<proteinExistence type="predicted"/>
<feature type="signal peptide" evidence="1">
    <location>
        <begin position="1"/>
        <end position="20"/>
    </location>
</feature>
<dbReference type="SUPFAM" id="SSF52266">
    <property type="entry name" value="SGNH hydrolase"/>
    <property type="match status" value="1"/>
</dbReference>
<reference evidence="4" key="1">
    <citation type="journal article" date="2019" name="Int. J. Syst. Evol. Microbiol.">
        <title>The Global Catalogue of Microorganisms (GCM) 10K type strain sequencing project: providing services to taxonomists for standard genome sequencing and annotation.</title>
        <authorList>
            <consortium name="The Broad Institute Genomics Platform"/>
            <consortium name="The Broad Institute Genome Sequencing Center for Infectious Disease"/>
            <person name="Wu L."/>
            <person name="Ma J."/>
        </authorList>
    </citation>
    <scope>NUCLEOTIDE SEQUENCE [LARGE SCALE GENOMIC DNA]</scope>
    <source>
        <strain evidence="4">JCM 16601</strain>
    </source>
</reference>
<evidence type="ECO:0000259" key="2">
    <source>
        <dbReference type="Pfam" id="PF13472"/>
    </source>
</evidence>